<dbReference type="EMBL" id="CAUOFW020001702">
    <property type="protein sequence ID" value="CAK9147562.1"/>
    <property type="molecule type" value="Genomic_DNA"/>
</dbReference>
<comment type="caution">
    <text evidence="1">The sequence shown here is derived from an EMBL/GenBank/DDBJ whole genome shotgun (WGS) entry which is preliminary data.</text>
</comment>
<proteinExistence type="predicted"/>
<protein>
    <submittedName>
        <fullName evidence="1">Uncharacterized protein</fullName>
    </submittedName>
</protein>
<name>A0ABC8RRW0_9AQUA</name>
<dbReference type="AlphaFoldDB" id="A0ABC8RRW0"/>
<dbReference type="SUPFAM" id="SSF53756">
    <property type="entry name" value="UDP-Glycosyltransferase/glycogen phosphorylase"/>
    <property type="match status" value="1"/>
</dbReference>
<evidence type="ECO:0000313" key="1">
    <source>
        <dbReference type="EMBL" id="CAK9147562.1"/>
    </source>
</evidence>
<accession>A0ABC8RRW0</accession>
<organism evidence="1 2">
    <name type="scientific">Ilex paraguariensis</name>
    <name type="common">yerba mate</name>
    <dbReference type="NCBI Taxonomy" id="185542"/>
    <lineage>
        <taxon>Eukaryota</taxon>
        <taxon>Viridiplantae</taxon>
        <taxon>Streptophyta</taxon>
        <taxon>Embryophyta</taxon>
        <taxon>Tracheophyta</taxon>
        <taxon>Spermatophyta</taxon>
        <taxon>Magnoliopsida</taxon>
        <taxon>eudicotyledons</taxon>
        <taxon>Gunneridae</taxon>
        <taxon>Pentapetalae</taxon>
        <taxon>asterids</taxon>
        <taxon>campanulids</taxon>
        <taxon>Aquifoliales</taxon>
        <taxon>Aquifoliaceae</taxon>
        <taxon>Ilex</taxon>
    </lineage>
</organism>
<evidence type="ECO:0000313" key="2">
    <source>
        <dbReference type="Proteomes" id="UP001642360"/>
    </source>
</evidence>
<reference evidence="1 2" key="1">
    <citation type="submission" date="2024-02" db="EMBL/GenBank/DDBJ databases">
        <authorList>
            <person name="Vignale AGUSTIN F."/>
            <person name="Sosa J E."/>
            <person name="Modenutti C."/>
        </authorList>
    </citation>
    <scope>NUCLEOTIDE SEQUENCE [LARGE SCALE GENOMIC DNA]</scope>
</reference>
<keyword evidence="2" id="KW-1185">Reference proteome</keyword>
<gene>
    <name evidence="1" type="ORF">ILEXP_LOCUS15470</name>
</gene>
<dbReference type="Proteomes" id="UP001642360">
    <property type="component" value="Unassembled WGS sequence"/>
</dbReference>
<sequence length="110" mass="12020">MALFRSHHPIYLELANQSSSSSTSTNAEATINVPLDKVHHLKKAFDGLETESTPDWIVYDFAAYWLSSTAAKLGISCALFSIANAWCMASLGTTSVVIDQWDSRSGTHLL</sequence>
<dbReference type="Gene3D" id="3.40.50.2000">
    <property type="entry name" value="Glycogen Phosphorylase B"/>
    <property type="match status" value="1"/>
</dbReference>